<dbReference type="GO" id="GO:0005524">
    <property type="term" value="F:ATP binding"/>
    <property type="evidence" value="ECO:0007669"/>
    <property type="project" value="UniProtKB-KW"/>
</dbReference>
<keyword evidence="2 4" id="KW-0547">Nucleotide-binding</keyword>
<feature type="binding site" evidence="4">
    <location>
        <begin position="128"/>
        <end position="136"/>
    </location>
    <ligand>
        <name>ATP</name>
        <dbReference type="ChEBI" id="CHEBI:30616"/>
    </ligand>
</feature>
<feature type="binding site" evidence="4">
    <location>
        <position position="54"/>
    </location>
    <ligand>
        <name>substrate</name>
    </ligand>
</feature>
<comment type="cofactor">
    <cofactor evidence="5">
        <name>Mg(2+)</name>
        <dbReference type="ChEBI" id="CHEBI:18420"/>
    </cofactor>
</comment>
<feature type="binding site" evidence="4">
    <location>
        <begin position="5"/>
        <end position="9"/>
    </location>
    <ligand>
        <name>ATP</name>
        <dbReference type="ChEBI" id="CHEBI:30616"/>
    </ligand>
</feature>
<evidence type="ECO:0000313" key="6">
    <source>
        <dbReference type="EMBL" id="HCW93808.1"/>
    </source>
</evidence>
<comment type="catalytic activity">
    <reaction evidence="5">
        <text>(6S)-5-formyl-5,6,7,8-tetrahydrofolate + ATP = (6R)-5,10-methenyltetrahydrofolate + ADP + phosphate</text>
        <dbReference type="Rhea" id="RHEA:10488"/>
        <dbReference type="ChEBI" id="CHEBI:30616"/>
        <dbReference type="ChEBI" id="CHEBI:43474"/>
        <dbReference type="ChEBI" id="CHEBI:57455"/>
        <dbReference type="ChEBI" id="CHEBI:57457"/>
        <dbReference type="ChEBI" id="CHEBI:456216"/>
        <dbReference type="EC" id="6.3.3.2"/>
    </reaction>
</comment>
<dbReference type="PANTHER" id="PTHR23407">
    <property type="entry name" value="ATPASE INHIBITOR/5-FORMYLTETRAHYDROFOLATE CYCLO-LIGASE"/>
    <property type="match status" value="1"/>
</dbReference>
<gene>
    <name evidence="6" type="ORF">DHM44_09020</name>
</gene>
<dbReference type="PANTHER" id="PTHR23407:SF1">
    <property type="entry name" value="5-FORMYLTETRAHYDROFOLATE CYCLO-LIGASE"/>
    <property type="match status" value="1"/>
</dbReference>
<name>A0A3D5QDK1_FLESI</name>
<dbReference type="Proteomes" id="UP000262325">
    <property type="component" value="Unassembled WGS sequence"/>
</dbReference>
<dbReference type="GO" id="GO:0046872">
    <property type="term" value="F:metal ion binding"/>
    <property type="evidence" value="ECO:0007669"/>
    <property type="project" value="UniProtKB-KW"/>
</dbReference>
<dbReference type="GO" id="GO:0030272">
    <property type="term" value="F:5-formyltetrahydrofolate cyclo-ligase activity"/>
    <property type="evidence" value="ECO:0007669"/>
    <property type="project" value="UniProtKB-EC"/>
</dbReference>
<keyword evidence="5" id="KW-0460">Magnesium</keyword>
<dbReference type="InterPro" id="IPR024185">
    <property type="entry name" value="FTHF_cligase-like_sf"/>
</dbReference>
<keyword evidence="5" id="KW-0479">Metal-binding</keyword>
<dbReference type="Gene3D" id="3.40.50.10420">
    <property type="entry name" value="NagB/RpiA/CoA transferase-like"/>
    <property type="match status" value="1"/>
</dbReference>
<comment type="similarity">
    <text evidence="1 5">Belongs to the 5-formyltetrahydrofolate cyclo-ligase family.</text>
</comment>
<reference evidence="6 7" key="1">
    <citation type="journal article" date="2018" name="Nat. Biotechnol.">
        <title>A standardized bacterial taxonomy based on genome phylogeny substantially revises the tree of life.</title>
        <authorList>
            <person name="Parks D.H."/>
            <person name="Chuvochina M."/>
            <person name="Waite D.W."/>
            <person name="Rinke C."/>
            <person name="Skarshewski A."/>
            <person name="Chaumeil P.A."/>
            <person name="Hugenholtz P."/>
        </authorList>
    </citation>
    <scope>NUCLEOTIDE SEQUENCE [LARGE SCALE GENOMIC DNA]</scope>
    <source>
        <strain evidence="6">UBA8672</strain>
    </source>
</reference>
<sequence length="183" mass="21529">MTADKATLRARIKRMRNELDGDFISKASRQVCEKFIELYGERESFLFYCNFGNEIETEWLFNYLHKRGKKIYLPKMCFEEIFIGRFEGSELLETCSLGIKEPVSLTDEPEQIDVAIVPALVFDTNCNRIGFGKGYYDKLLKNYLFDLKVGFAYDFQVVERIETEEHDVPLDVVITEKNIYRRK</sequence>
<dbReference type="InterPro" id="IPR037171">
    <property type="entry name" value="NagB/RpiA_transferase-like"/>
</dbReference>
<dbReference type="Pfam" id="PF01812">
    <property type="entry name" value="5-FTHF_cyc-lig"/>
    <property type="match status" value="1"/>
</dbReference>
<dbReference type="OMA" id="LRIFMTK"/>
<proteinExistence type="inferred from homology"/>
<evidence type="ECO:0000256" key="2">
    <source>
        <dbReference type="ARBA" id="ARBA00022741"/>
    </source>
</evidence>
<accession>A0A3D5QDK1</accession>
<evidence type="ECO:0000256" key="1">
    <source>
        <dbReference type="ARBA" id="ARBA00010638"/>
    </source>
</evidence>
<evidence type="ECO:0000256" key="5">
    <source>
        <dbReference type="RuleBase" id="RU361279"/>
    </source>
</evidence>
<keyword evidence="3 4" id="KW-0067">ATP-binding</keyword>
<dbReference type="EMBL" id="DPPF01000187">
    <property type="protein sequence ID" value="HCW93808.1"/>
    <property type="molecule type" value="Genomic_DNA"/>
</dbReference>
<dbReference type="GO" id="GO:0009396">
    <property type="term" value="P:folic acid-containing compound biosynthetic process"/>
    <property type="evidence" value="ECO:0007669"/>
    <property type="project" value="TreeGrafter"/>
</dbReference>
<dbReference type="InterPro" id="IPR002698">
    <property type="entry name" value="FTHF_cligase"/>
</dbReference>
<evidence type="ECO:0000313" key="7">
    <source>
        <dbReference type="Proteomes" id="UP000262325"/>
    </source>
</evidence>
<dbReference type="GO" id="GO:0035999">
    <property type="term" value="P:tetrahydrofolate interconversion"/>
    <property type="evidence" value="ECO:0007669"/>
    <property type="project" value="TreeGrafter"/>
</dbReference>
<comment type="caution">
    <text evidence="6">The sequence shown here is derived from an EMBL/GenBank/DDBJ whole genome shotgun (WGS) entry which is preliminary data.</text>
</comment>
<dbReference type="NCBIfam" id="TIGR02727">
    <property type="entry name" value="MTHFS_bact"/>
    <property type="match status" value="1"/>
</dbReference>
<keyword evidence="6" id="KW-0436">Ligase</keyword>
<dbReference type="EC" id="6.3.3.2" evidence="5"/>
<dbReference type="AlphaFoldDB" id="A0A3D5QDK1"/>
<evidence type="ECO:0000256" key="4">
    <source>
        <dbReference type="PIRSR" id="PIRSR006806-1"/>
    </source>
</evidence>
<organism evidence="6 7">
    <name type="scientific">Flexistipes sinusarabici</name>
    <dbReference type="NCBI Taxonomy" id="2352"/>
    <lineage>
        <taxon>Bacteria</taxon>
        <taxon>Pseudomonadati</taxon>
        <taxon>Deferribacterota</taxon>
        <taxon>Deferribacteres</taxon>
        <taxon>Deferribacterales</taxon>
        <taxon>Flexistipitaceae</taxon>
        <taxon>Flexistipes</taxon>
    </lineage>
</organism>
<protein>
    <recommendedName>
        <fullName evidence="5">5-formyltetrahydrofolate cyclo-ligase</fullName>
        <ecNumber evidence="5">6.3.3.2</ecNumber>
    </recommendedName>
</protein>
<evidence type="ECO:0000256" key="3">
    <source>
        <dbReference type="ARBA" id="ARBA00022840"/>
    </source>
</evidence>
<dbReference type="SUPFAM" id="SSF100950">
    <property type="entry name" value="NagB/RpiA/CoA transferase-like"/>
    <property type="match status" value="1"/>
</dbReference>
<dbReference type="PIRSF" id="PIRSF006806">
    <property type="entry name" value="FTHF_cligase"/>
    <property type="match status" value="1"/>
</dbReference>